<evidence type="ECO:0000313" key="3">
    <source>
        <dbReference type="EMBL" id="QNK39369.1"/>
    </source>
</evidence>
<accession>A0A6N8HZV9</accession>
<name>A0A6N8HZV9_9FIRM</name>
<evidence type="ECO:0000313" key="5">
    <source>
        <dbReference type="Proteomes" id="UP000515909"/>
    </source>
</evidence>
<dbReference type="SUPFAM" id="SSF102829">
    <property type="entry name" value="Cell division protein ZapA-like"/>
    <property type="match status" value="1"/>
</dbReference>
<dbReference type="GO" id="GO:0051301">
    <property type="term" value="P:cell division"/>
    <property type="evidence" value="ECO:0007669"/>
    <property type="project" value="UniProtKB-KW"/>
</dbReference>
<gene>
    <name evidence="3" type="primary">zapA</name>
    <name evidence="2" type="ORF">CAFE_17190</name>
    <name evidence="3" type="ORF">HCR03_11450</name>
</gene>
<dbReference type="EMBL" id="VWXL01000052">
    <property type="protein sequence ID" value="MVB11017.1"/>
    <property type="molecule type" value="Genomic_DNA"/>
</dbReference>
<reference evidence="3 5" key="2">
    <citation type="submission" date="2020-08" db="EMBL/GenBank/DDBJ databases">
        <title>The isolate Caproiciproducens sp. 7D4C2 produces n-caproate at mildly acidic conditions from hexoses: genome and rBOX comparison with related strains and chain-elongating bacteria.</title>
        <authorList>
            <person name="Esquivel-Elizondo S."/>
            <person name="Bagci C."/>
            <person name="Temovska M."/>
            <person name="Jeon B.S."/>
            <person name="Bessarab I."/>
            <person name="Williams R.B.H."/>
            <person name="Huson D.H."/>
            <person name="Angenent L.T."/>
        </authorList>
    </citation>
    <scope>NUCLEOTIDE SEQUENCE [LARGE SCALE GENOMIC DNA]</scope>
    <source>
        <strain evidence="3 5">7D4C2</strain>
    </source>
</reference>
<keyword evidence="2" id="KW-0131">Cell cycle</keyword>
<evidence type="ECO:0000313" key="4">
    <source>
        <dbReference type="Proteomes" id="UP000469440"/>
    </source>
</evidence>
<dbReference type="Pfam" id="PF05164">
    <property type="entry name" value="ZapA"/>
    <property type="match status" value="1"/>
</dbReference>
<sequence>MSKNRIKLNICGCECVISSEDSEGYMRSVGDEVQKAIDAFMDRNERISATMAAITAALSYCDEAHKAADAAENLRTQIRDYLEDSSHARLEAEESRREIERLKREIQTLRSRLSAAGEEVPEGAPAEKAPPIAPGADVPRPQTGSFSRVTPQEDGPDPEGFMSFFEKKTDEP</sequence>
<protein>
    <submittedName>
        <fullName evidence="2">Cell division protein ZapA</fullName>
    </submittedName>
</protein>
<dbReference type="RefSeq" id="WP_066645698.1">
    <property type="nucleotide sequence ID" value="NZ_CP060286.1"/>
</dbReference>
<keyword evidence="4" id="KW-1185">Reference proteome</keyword>
<feature type="compositionally biased region" description="Low complexity" evidence="1">
    <location>
        <begin position="115"/>
        <end position="136"/>
    </location>
</feature>
<dbReference type="AlphaFoldDB" id="A0A6N8HZV9"/>
<feature type="region of interest" description="Disordered" evidence="1">
    <location>
        <begin position="113"/>
        <end position="172"/>
    </location>
</feature>
<dbReference type="InterPro" id="IPR007838">
    <property type="entry name" value="Cell_div_ZapA-like"/>
</dbReference>
<dbReference type="EMBL" id="CP060286">
    <property type="protein sequence ID" value="QNK39369.1"/>
    <property type="molecule type" value="Genomic_DNA"/>
</dbReference>
<accession>A0A7G8T6X8</accession>
<reference evidence="2 4" key="1">
    <citation type="submission" date="2019-09" db="EMBL/GenBank/DDBJ databases">
        <title>Genome sequence of Clostridium sp. EA1.</title>
        <authorList>
            <person name="Poehlein A."/>
            <person name="Bengelsdorf F.R."/>
            <person name="Daniel R."/>
        </authorList>
    </citation>
    <scope>NUCLEOTIDE SEQUENCE [LARGE SCALE GENOMIC DNA]</scope>
    <source>
        <strain evidence="2 4">EA1</strain>
    </source>
</reference>
<organism evidence="2 4">
    <name type="scientific">Caproicibacter fermentans</name>
    <dbReference type="NCBI Taxonomy" id="2576756"/>
    <lineage>
        <taxon>Bacteria</taxon>
        <taxon>Bacillati</taxon>
        <taxon>Bacillota</taxon>
        <taxon>Clostridia</taxon>
        <taxon>Eubacteriales</taxon>
        <taxon>Acutalibacteraceae</taxon>
        <taxon>Caproicibacter</taxon>
    </lineage>
</organism>
<dbReference type="Gene3D" id="6.10.250.790">
    <property type="match status" value="1"/>
</dbReference>
<dbReference type="InterPro" id="IPR053712">
    <property type="entry name" value="Bac_CellDiv_Activator"/>
</dbReference>
<keyword evidence="2" id="KW-0132">Cell division</keyword>
<evidence type="ECO:0000313" key="2">
    <source>
        <dbReference type="EMBL" id="MVB11017.1"/>
    </source>
</evidence>
<dbReference type="InterPro" id="IPR036192">
    <property type="entry name" value="Cell_div_ZapA-like_sf"/>
</dbReference>
<evidence type="ECO:0000256" key="1">
    <source>
        <dbReference type="SAM" id="MobiDB-lite"/>
    </source>
</evidence>
<proteinExistence type="predicted"/>
<dbReference type="Proteomes" id="UP000469440">
    <property type="component" value="Unassembled WGS sequence"/>
</dbReference>
<dbReference type="OrthoDB" id="1853081at2"/>
<dbReference type="Proteomes" id="UP000515909">
    <property type="component" value="Chromosome"/>
</dbReference>
<dbReference type="KEGG" id="cfem:HCR03_11450"/>